<protein>
    <submittedName>
        <fullName evidence="1">Uncharacterized protein</fullName>
    </submittedName>
</protein>
<dbReference type="AlphaFoldDB" id="A0A2N3HQB2"/>
<sequence length="334" mass="39804">MKIFEVKQSELKEITLFLIEKKIILHPLISPDGIPDFTGYENKKIEIILDRNIFVYLLSLLENGRLNDNYKRKIISSLMFWIEFNSFSLNSGIALSEYADFKNDNISANQEHNIVNKLFIDYTPKDWLDLALARRETIKKVNNVLGTENKFHVESSHFKMHYLEMLKLAQLYYNEEISIIEKYNLFFDWIYKNIIICQYTICLSAKILSGKSKVFSLKKINFKELNKFCTNQAWDLTYLSTWSTFYWYEKQSEKIYLFATADKELREIFTLTNMHPDKIFSNYFGKNNGKEIELIMKKVYLPRKKRDINDDILNELIEIERNNLENQINIKYGL</sequence>
<proteinExistence type="predicted"/>
<dbReference type="Proteomes" id="UP000233535">
    <property type="component" value="Unassembled WGS sequence"/>
</dbReference>
<reference evidence="1 2" key="1">
    <citation type="journal article" date="2017" name="Front. Microbiol.">
        <title>Labilibaculum manganireducens gen. nov., sp. nov. and Labilibaculum filiforme sp. nov., Novel Bacteroidetes Isolated from Subsurface Sediments of the Baltic Sea.</title>
        <authorList>
            <person name="Vandieken V."/>
            <person name="Marshall I.P."/>
            <person name="Niemann H."/>
            <person name="Engelen B."/>
            <person name="Cypionka H."/>
        </authorList>
    </citation>
    <scope>NUCLEOTIDE SEQUENCE [LARGE SCALE GENOMIC DNA]</scope>
    <source>
        <strain evidence="1 2">59.16B</strain>
    </source>
</reference>
<evidence type="ECO:0000313" key="2">
    <source>
        <dbReference type="Proteomes" id="UP000233535"/>
    </source>
</evidence>
<dbReference type="RefSeq" id="WP_101263542.1">
    <property type="nucleotide sequence ID" value="NZ_MVDD01000031.1"/>
</dbReference>
<comment type="caution">
    <text evidence="1">The sequence shown here is derived from an EMBL/GenBank/DDBJ whole genome shotgun (WGS) entry which is preliminary data.</text>
</comment>
<dbReference type="EMBL" id="MVDD01000031">
    <property type="protein sequence ID" value="PKQ60242.1"/>
    <property type="molecule type" value="Genomic_DNA"/>
</dbReference>
<keyword evidence="2" id="KW-1185">Reference proteome</keyword>
<gene>
    <name evidence="1" type="ORF">BZG02_20060</name>
</gene>
<name>A0A2N3HQB2_9BACT</name>
<organism evidence="1 2">
    <name type="scientific">Labilibaculum filiforme</name>
    <dbReference type="NCBI Taxonomy" id="1940526"/>
    <lineage>
        <taxon>Bacteria</taxon>
        <taxon>Pseudomonadati</taxon>
        <taxon>Bacteroidota</taxon>
        <taxon>Bacteroidia</taxon>
        <taxon>Marinilabiliales</taxon>
        <taxon>Marinifilaceae</taxon>
        <taxon>Labilibaculum</taxon>
    </lineage>
</organism>
<evidence type="ECO:0000313" key="1">
    <source>
        <dbReference type="EMBL" id="PKQ60242.1"/>
    </source>
</evidence>
<dbReference type="OrthoDB" id="1489978at2"/>
<accession>A0A2N3HQB2</accession>